<evidence type="ECO:0000313" key="11">
    <source>
        <dbReference type="Proteomes" id="UP000663868"/>
    </source>
</evidence>
<evidence type="ECO:0000313" key="7">
    <source>
        <dbReference type="EMBL" id="CAF1196877.1"/>
    </source>
</evidence>
<proteinExistence type="inferred from homology"/>
<dbReference type="EMBL" id="CAJOBB010002088">
    <property type="protein sequence ID" value="CAF3936622.1"/>
    <property type="molecule type" value="Genomic_DNA"/>
</dbReference>
<feature type="binding site" evidence="5">
    <location>
        <position position="193"/>
    </location>
    <ligand>
        <name>Fe cation</name>
        <dbReference type="ChEBI" id="CHEBI:24875"/>
        <note>catalytic</note>
    </ligand>
</feature>
<feature type="binding site" evidence="5">
    <location>
        <position position="301"/>
    </location>
    <ligand>
        <name>Fe cation</name>
        <dbReference type="ChEBI" id="CHEBI:24875"/>
        <note>catalytic</note>
    </ligand>
</feature>
<comment type="similarity">
    <text evidence="1">Belongs to the carotenoid oxygenase family.</text>
</comment>
<dbReference type="InterPro" id="IPR004294">
    <property type="entry name" value="Carotenoid_Oase"/>
</dbReference>
<comment type="caution">
    <text evidence="10">The sequence shown here is derived from an EMBL/GenBank/DDBJ whole genome shotgun (WGS) entry which is preliminary data.</text>
</comment>
<dbReference type="AlphaFoldDB" id="A0A819JPR4"/>
<feature type="compositionally biased region" description="Polar residues" evidence="6">
    <location>
        <begin position="234"/>
        <end position="244"/>
    </location>
</feature>
<keyword evidence="3" id="KW-0560">Oxidoreductase</keyword>
<feature type="binding site" evidence="5">
    <location>
        <position position="572"/>
    </location>
    <ligand>
        <name>Fe cation</name>
        <dbReference type="ChEBI" id="CHEBI:24875"/>
        <note>catalytic</note>
    </ligand>
</feature>
<dbReference type="Pfam" id="PF03055">
    <property type="entry name" value="RPE65"/>
    <property type="match status" value="1"/>
</dbReference>
<accession>A0A819JPR4</accession>
<evidence type="ECO:0000313" key="8">
    <source>
        <dbReference type="EMBL" id="CAF1238858.1"/>
    </source>
</evidence>
<dbReference type="Proteomes" id="UP000663868">
    <property type="component" value="Unassembled WGS sequence"/>
</dbReference>
<comment type="cofactor">
    <cofactor evidence="5">
        <name>Fe(2+)</name>
        <dbReference type="ChEBI" id="CHEBI:29033"/>
    </cofactor>
    <text evidence="5">Binds 1 Fe(2+) ion per subunit.</text>
</comment>
<reference evidence="10" key="1">
    <citation type="submission" date="2021-02" db="EMBL/GenBank/DDBJ databases">
        <authorList>
            <person name="Nowell W R."/>
        </authorList>
    </citation>
    <scope>NUCLEOTIDE SEQUENCE</scope>
</reference>
<keyword evidence="4 5" id="KW-0408">Iron</keyword>
<organism evidence="10 11">
    <name type="scientific">Adineta steineri</name>
    <dbReference type="NCBI Taxonomy" id="433720"/>
    <lineage>
        <taxon>Eukaryota</taxon>
        <taxon>Metazoa</taxon>
        <taxon>Spiralia</taxon>
        <taxon>Gnathifera</taxon>
        <taxon>Rotifera</taxon>
        <taxon>Eurotatoria</taxon>
        <taxon>Bdelloidea</taxon>
        <taxon>Adinetida</taxon>
        <taxon>Adinetidae</taxon>
        <taxon>Adineta</taxon>
    </lineage>
</organism>
<dbReference type="EMBL" id="CAJNOE010000484">
    <property type="protein sequence ID" value="CAF1238858.1"/>
    <property type="molecule type" value="Genomic_DNA"/>
</dbReference>
<keyword evidence="2 5" id="KW-0479">Metal-binding</keyword>
<feature type="region of interest" description="Disordered" evidence="6">
    <location>
        <begin position="234"/>
        <end position="253"/>
    </location>
</feature>
<sequence>MGAICSGSKKEEWDNSGLFSSTKEWKNETKLTFDKQLPTWLKGCLYRNGPGQFEINNDPKTSVHHAFDGFAYIQKYQIDGELNTIHFRTSFIKSRTYEESLKHGHLVARQFGTDPCKSIFGRFQLLFSPLDPKFVTDDAGVTIQRVNNELLALTETVVGYVIDEKTLETVAPLTTLPYTEPLQTEILTLSTAHTMYNSKRKMTVGYAIRMTRSHGHWLDVVFVFDDDQNQQCSITDKQNDSLPTTDCDDKDRNEDDAIDGGGRFIFITNNVNERGKKYNKLIKSKTKSYRYGYDQGASYMHSASITEDYLILSEIPLQFSLTKSMMAVLSDGLLTDMFKWNDALPTYFRIISLDNGEEVARIPGPAFFTFHHINAYQAKENDEDHIIIDICAYDDHRLVKELYLNKLRQNMFPSGLGYVRRFDLNLKTQQCTEPYENHQKLSDNQQQSYPNSFRNSLVPVQFDLPRINSNFIGKLYRYIYAVRGPPDYKFDALIKIDLQTQTIAGLWKEPRTSPSEPVFVQNPDSIEEDNGIILTVVFEQETNKSFILILDAGTFEEVARAYLPIHIPFSLHGNFYATASGNA</sequence>
<gene>
    <name evidence="8" type="ORF">IZO911_LOCUS30677</name>
    <name evidence="7" type="ORF">JYZ213_LOCUS26675</name>
    <name evidence="10" type="ORF">KXQ929_LOCUS24779</name>
    <name evidence="9" type="ORF">OXD698_LOCUS3072</name>
</gene>
<dbReference type="PANTHER" id="PTHR10543:SF24">
    <property type="entry name" value="CAROTENOID ISOMEROOXYGENASE"/>
    <property type="match status" value="1"/>
</dbReference>
<evidence type="ECO:0000313" key="10">
    <source>
        <dbReference type="EMBL" id="CAF3936622.1"/>
    </source>
</evidence>
<evidence type="ECO:0000256" key="5">
    <source>
        <dbReference type="PIRSR" id="PIRSR604294-1"/>
    </source>
</evidence>
<feature type="binding site" evidence="5">
    <location>
        <position position="371"/>
    </location>
    <ligand>
        <name>Fe cation</name>
        <dbReference type="ChEBI" id="CHEBI:24875"/>
        <note>catalytic</note>
    </ligand>
</feature>
<dbReference type="Proteomes" id="UP000663860">
    <property type="component" value="Unassembled WGS sequence"/>
</dbReference>
<dbReference type="Proteomes" id="UP000663845">
    <property type="component" value="Unassembled WGS sequence"/>
</dbReference>
<dbReference type="PANTHER" id="PTHR10543">
    <property type="entry name" value="BETA-CAROTENE DIOXYGENASE"/>
    <property type="match status" value="1"/>
</dbReference>
<evidence type="ECO:0000256" key="6">
    <source>
        <dbReference type="SAM" id="MobiDB-lite"/>
    </source>
</evidence>
<evidence type="ECO:0000256" key="1">
    <source>
        <dbReference type="ARBA" id="ARBA00006787"/>
    </source>
</evidence>
<evidence type="ECO:0000256" key="3">
    <source>
        <dbReference type="ARBA" id="ARBA00023002"/>
    </source>
</evidence>
<dbReference type="GO" id="GO:0010436">
    <property type="term" value="F:carotenoid dioxygenase activity"/>
    <property type="evidence" value="ECO:0007669"/>
    <property type="project" value="TreeGrafter"/>
</dbReference>
<dbReference type="EMBL" id="CAJNOG010000359">
    <property type="protein sequence ID" value="CAF1196877.1"/>
    <property type="molecule type" value="Genomic_DNA"/>
</dbReference>
<evidence type="ECO:0000256" key="4">
    <source>
        <dbReference type="ARBA" id="ARBA00023004"/>
    </source>
</evidence>
<dbReference type="EMBL" id="CAJOAZ010000107">
    <property type="protein sequence ID" value="CAF3533653.1"/>
    <property type="molecule type" value="Genomic_DNA"/>
</dbReference>
<dbReference type="Proteomes" id="UP000663844">
    <property type="component" value="Unassembled WGS sequence"/>
</dbReference>
<evidence type="ECO:0000256" key="2">
    <source>
        <dbReference type="ARBA" id="ARBA00022723"/>
    </source>
</evidence>
<evidence type="ECO:0000313" key="9">
    <source>
        <dbReference type="EMBL" id="CAF3533653.1"/>
    </source>
</evidence>
<dbReference type="GO" id="GO:0016121">
    <property type="term" value="P:carotene catabolic process"/>
    <property type="evidence" value="ECO:0007669"/>
    <property type="project" value="TreeGrafter"/>
</dbReference>
<protein>
    <submittedName>
        <fullName evidence="10">Uncharacterized protein</fullName>
    </submittedName>
</protein>
<name>A0A819JPR4_9BILA</name>
<dbReference type="GO" id="GO:0046872">
    <property type="term" value="F:metal ion binding"/>
    <property type="evidence" value="ECO:0007669"/>
    <property type="project" value="UniProtKB-KW"/>
</dbReference>